<organism evidence="2 3">
    <name type="scientific">Cyclotella atomus</name>
    <dbReference type="NCBI Taxonomy" id="382360"/>
    <lineage>
        <taxon>Eukaryota</taxon>
        <taxon>Sar</taxon>
        <taxon>Stramenopiles</taxon>
        <taxon>Ochrophyta</taxon>
        <taxon>Bacillariophyta</taxon>
        <taxon>Coscinodiscophyceae</taxon>
        <taxon>Thalassiosirophycidae</taxon>
        <taxon>Stephanodiscales</taxon>
        <taxon>Stephanodiscaceae</taxon>
        <taxon>Cyclotella</taxon>
    </lineage>
</organism>
<evidence type="ECO:0000313" key="2">
    <source>
        <dbReference type="EMBL" id="KAL3791722.1"/>
    </source>
</evidence>
<proteinExistence type="predicted"/>
<feature type="transmembrane region" description="Helical" evidence="1">
    <location>
        <begin position="16"/>
        <end position="35"/>
    </location>
</feature>
<gene>
    <name evidence="2" type="ORF">ACHAWO_006284</name>
</gene>
<dbReference type="Proteomes" id="UP001530400">
    <property type="component" value="Unassembled WGS sequence"/>
</dbReference>
<keyword evidence="1" id="KW-1133">Transmembrane helix</keyword>
<sequence length="155" mass="17716">MKEAVKYGNEIASSTLYYGLVWYILILTPMYRLVLHCCIFSDDTLVWGFNSPFLWRISESVIHTLYKSKSIISTKHVEIGFIRQTLGICKLCISTIFVGSTILDKEMMDDAKAAGEIPLHVLQKYNDWCIFGHLGDSFADLENILKELFTNSMDC</sequence>
<keyword evidence="1" id="KW-0472">Membrane</keyword>
<accession>A0ABD3PVG6</accession>
<keyword evidence="3" id="KW-1185">Reference proteome</keyword>
<dbReference type="AlphaFoldDB" id="A0ABD3PVG6"/>
<dbReference type="EMBL" id="JALLPJ020000453">
    <property type="protein sequence ID" value="KAL3791722.1"/>
    <property type="molecule type" value="Genomic_DNA"/>
</dbReference>
<name>A0ABD3PVG6_9STRA</name>
<keyword evidence="1" id="KW-0812">Transmembrane</keyword>
<evidence type="ECO:0000313" key="3">
    <source>
        <dbReference type="Proteomes" id="UP001530400"/>
    </source>
</evidence>
<evidence type="ECO:0000256" key="1">
    <source>
        <dbReference type="SAM" id="Phobius"/>
    </source>
</evidence>
<comment type="caution">
    <text evidence="2">The sequence shown here is derived from an EMBL/GenBank/DDBJ whole genome shotgun (WGS) entry which is preliminary data.</text>
</comment>
<protein>
    <submittedName>
        <fullName evidence="2">Uncharacterized protein</fullName>
    </submittedName>
</protein>
<reference evidence="2 3" key="1">
    <citation type="submission" date="2024-10" db="EMBL/GenBank/DDBJ databases">
        <title>Updated reference genomes for cyclostephanoid diatoms.</title>
        <authorList>
            <person name="Roberts W.R."/>
            <person name="Alverson A.J."/>
        </authorList>
    </citation>
    <scope>NUCLEOTIDE SEQUENCE [LARGE SCALE GENOMIC DNA]</scope>
    <source>
        <strain evidence="2 3">AJA010-31</strain>
    </source>
</reference>